<sequence length="166" mass="18413">MLRFCAPLAAVALAFCGCLNDPKTTPTVFKSEPHGHSHEREHMMIEDAGHYHAALTAHLSSKDGNELDVFFEAADNPQKAIALPIAKFTATAKTAEGKEHKLEFELAPMDERKDDPAGKCSHFVAKAGWMRAEDVLTVTTTVTIDDKPTVIEWKDFNPKKYAHHED</sequence>
<accession>A0A6P2DA42</accession>
<dbReference type="Proteomes" id="UP000464178">
    <property type="component" value="Chromosome"/>
</dbReference>
<protein>
    <recommendedName>
        <fullName evidence="3">Lipoprotein</fullName>
    </recommendedName>
</protein>
<proteinExistence type="predicted"/>
<dbReference type="PROSITE" id="PS51257">
    <property type="entry name" value="PROKAR_LIPOPROTEIN"/>
    <property type="match status" value="1"/>
</dbReference>
<dbReference type="KEGG" id="gms:SOIL9_03300"/>
<evidence type="ECO:0000313" key="1">
    <source>
        <dbReference type="EMBL" id="VTR98271.1"/>
    </source>
</evidence>
<reference evidence="1 2" key="1">
    <citation type="submission" date="2019-05" db="EMBL/GenBank/DDBJ databases">
        <authorList>
            <consortium name="Science for Life Laboratories"/>
        </authorList>
    </citation>
    <scope>NUCLEOTIDE SEQUENCE [LARGE SCALE GENOMIC DNA]</scope>
    <source>
        <strain evidence="1">Soil9</strain>
    </source>
</reference>
<name>A0A6P2DA42_9BACT</name>
<dbReference type="RefSeq" id="WP_162671545.1">
    <property type="nucleotide sequence ID" value="NZ_LR593886.1"/>
</dbReference>
<evidence type="ECO:0000313" key="2">
    <source>
        <dbReference type="Proteomes" id="UP000464178"/>
    </source>
</evidence>
<gene>
    <name evidence="1" type="ORF">SOIL9_03300</name>
</gene>
<organism evidence="1 2">
    <name type="scientific">Gemmata massiliana</name>
    <dbReference type="NCBI Taxonomy" id="1210884"/>
    <lineage>
        <taxon>Bacteria</taxon>
        <taxon>Pseudomonadati</taxon>
        <taxon>Planctomycetota</taxon>
        <taxon>Planctomycetia</taxon>
        <taxon>Gemmatales</taxon>
        <taxon>Gemmataceae</taxon>
        <taxon>Gemmata</taxon>
    </lineage>
</organism>
<dbReference type="AlphaFoldDB" id="A0A6P2DA42"/>
<keyword evidence="2" id="KW-1185">Reference proteome</keyword>
<evidence type="ECO:0008006" key="3">
    <source>
        <dbReference type="Google" id="ProtNLM"/>
    </source>
</evidence>
<dbReference type="EMBL" id="LR593886">
    <property type="protein sequence ID" value="VTR98271.1"/>
    <property type="molecule type" value="Genomic_DNA"/>
</dbReference>